<sequence>MSPEGVGSARYGFGHRNMAVPCIACGDRDQLDQFPRSRRCAILSAILTFHATLLASQNSSLSTMASPQIVGQFAKMTTNEYSPSEHTKQGNEVLESSPKGNPRASPATGIETNFDDSGICDCEDETDVRKHDYTDWILFPGQYPLVETDNFFADLESSTNVNREGESASSVEREAASRSQNRPRTFYDPVHDAARVAIDQSVYEAINDYNTRSQPDYSRPTYDAPILNPFQRWYSSNEKHEALAYRLSQSQPSNSPRIQHSRQPSQLSGHDSRSR</sequence>
<dbReference type="EMBL" id="KZ613740">
    <property type="protein sequence ID" value="PMD67040.1"/>
    <property type="molecule type" value="Genomic_DNA"/>
</dbReference>
<feature type="compositionally biased region" description="Polar residues" evidence="1">
    <location>
        <begin position="247"/>
        <end position="269"/>
    </location>
</feature>
<feature type="region of interest" description="Disordered" evidence="1">
    <location>
        <begin position="160"/>
        <end position="185"/>
    </location>
</feature>
<name>A0A2J6TVJ3_9HELO</name>
<keyword evidence="3" id="KW-1185">Reference proteome</keyword>
<proteinExistence type="predicted"/>
<protein>
    <submittedName>
        <fullName evidence="2">Uncharacterized protein</fullName>
    </submittedName>
</protein>
<dbReference type="InParanoid" id="A0A2J6TVJ3"/>
<evidence type="ECO:0000313" key="2">
    <source>
        <dbReference type="EMBL" id="PMD67040.1"/>
    </source>
</evidence>
<evidence type="ECO:0000256" key="1">
    <source>
        <dbReference type="SAM" id="MobiDB-lite"/>
    </source>
</evidence>
<feature type="region of interest" description="Disordered" evidence="1">
    <location>
        <begin position="80"/>
        <end position="110"/>
    </location>
</feature>
<dbReference type="Proteomes" id="UP000235371">
    <property type="component" value="Unassembled WGS sequence"/>
</dbReference>
<feature type="region of interest" description="Disordered" evidence="1">
    <location>
        <begin position="245"/>
        <end position="275"/>
    </location>
</feature>
<organism evidence="2 3">
    <name type="scientific">Hyaloscypha bicolor E</name>
    <dbReference type="NCBI Taxonomy" id="1095630"/>
    <lineage>
        <taxon>Eukaryota</taxon>
        <taxon>Fungi</taxon>
        <taxon>Dikarya</taxon>
        <taxon>Ascomycota</taxon>
        <taxon>Pezizomycotina</taxon>
        <taxon>Leotiomycetes</taxon>
        <taxon>Helotiales</taxon>
        <taxon>Hyaloscyphaceae</taxon>
        <taxon>Hyaloscypha</taxon>
        <taxon>Hyaloscypha bicolor</taxon>
    </lineage>
</organism>
<dbReference type="GeneID" id="36580957"/>
<feature type="compositionally biased region" description="Basic and acidic residues" evidence="1">
    <location>
        <begin position="163"/>
        <end position="176"/>
    </location>
</feature>
<accession>A0A2J6TVJ3</accession>
<dbReference type="AlphaFoldDB" id="A0A2J6TVJ3"/>
<dbReference type="OrthoDB" id="3536055at2759"/>
<reference evidence="2 3" key="1">
    <citation type="submission" date="2016-04" db="EMBL/GenBank/DDBJ databases">
        <title>A degradative enzymes factory behind the ericoid mycorrhizal symbiosis.</title>
        <authorList>
            <consortium name="DOE Joint Genome Institute"/>
            <person name="Martino E."/>
            <person name="Morin E."/>
            <person name="Grelet G."/>
            <person name="Kuo A."/>
            <person name="Kohler A."/>
            <person name="Daghino S."/>
            <person name="Barry K."/>
            <person name="Choi C."/>
            <person name="Cichocki N."/>
            <person name="Clum A."/>
            <person name="Copeland A."/>
            <person name="Hainaut M."/>
            <person name="Haridas S."/>
            <person name="Labutti K."/>
            <person name="Lindquist E."/>
            <person name="Lipzen A."/>
            <person name="Khouja H.-R."/>
            <person name="Murat C."/>
            <person name="Ohm R."/>
            <person name="Olson A."/>
            <person name="Spatafora J."/>
            <person name="Veneault-Fourrey C."/>
            <person name="Henrissat B."/>
            <person name="Grigoriev I."/>
            <person name="Martin F."/>
            <person name="Perotto S."/>
        </authorList>
    </citation>
    <scope>NUCLEOTIDE SEQUENCE [LARGE SCALE GENOMIC DNA]</scope>
    <source>
        <strain evidence="2 3">E</strain>
    </source>
</reference>
<evidence type="ECO:0000313" key="3">
    <source>
        <dbReference type="Proteomes" id="UP000235371"/>
    </source>
</evidence>
<gene>
    <name evidence="2" type="ORF">K444DRAFT_4695</name>
</gene>
<dbReference type="RefSeq" id="XP_024743944.1">
    <property type="nucleotide sequence ID" value="XM_024872877.1"/>
</dbReference>